<dbReference type="EMBL" id="CAADRA010006730">
    <property type="protein sequence ID" value="VFT96393.1"/>
    <property type="molecule type" value="Genomic_DNA"/>
</dbReference>
<dbReference type="InterPro" id="IPR036426">
    <property type="entry name" value="Bulb-type_lectin_dom_sf"/>
</dbReference>
<feature type="domain" description="Bulb-type lectin" evidence="2">
    <location>
        <begin position="40"/>
        <end position="151"/>
    </location>
</feature>
<dbReference type="Gene3D" id="2.90.10.10">
    <property type="entry name" value="Bulb-type lectin domain"/>
    <property type="match status" value="2"/>
</dbReference>
<dbReference type="InterPro" id="IPR001480">
    <property type="entry name" value="Bulb-type_lectin_dom"/>
</dbReference>
<dbReference type="PROSITE" id="PS50927">
    <property type="entry name" value="BULB_LECTIN"/>
    <property type="match status" value="1"/>
</dbReference>
<dbReference type="EMBL" id="VJMH01006707">
    <property type="protein sequence ID" value="KAF0688695.1"/>
    <property type="molecule type" value="Genomic_DNA"/>
</dbReference>
<dbReference type="AlphaFoldDB" id="A0A485LD63"/>
<dbReference type="SMART" id="SM00108">
    <property type="entry name" value="B_lectin"/>
    <property type="match status" value="1"/>
</dbReference>
<name>A0A485LD63_9STRA</name>
<feature type="signal peptide" evidence="1">
    <location>
        <begin position="1"/>
        <end position="16"/>
    </location>
</feature>
<evidence type="ECO:0000313" key="5">
    <source>
        <dbReference type="Proteomes" id="UP000332933"/>
    </source>
</evidence>
<dbReference type="SUPFAM" id="SSF51110">
    <property type="entry name" value="alpha-D-mannose-specific plant lectins"/>
    <property type="match status" value="1"/>
</dbReference>
<proteinExistence type="predicted"/>
<accession>A0A485LD63</accession>
<evidence type="ECO:0000259" key="2">
    <source>
        <dbReference type="PROSITE" id="PS50927"/>
    </source>
</evidence>
<keyword evidence="5" id="KW-1185">Reference proteome</keyword>
<organism evidence="4 5">
    <name type="scientific">Aphanomyces stellatus</name>
    <dbReference type="NCBI Taxonomy" id="120398"/>
    <lineage>
        <taxon>Eukaryota</taxon>
        <taxon>Sar</taxon>
        <taxon>Stramenopiles</taxon>
        <taxon>Oomycota</taxon>
        <taxon>Saprolegniomycetes</taxon>
        <taxon>Saprolegniales</taxon>
        <taxon>Verrucalvaceae</taxon>
        <taxon>Aphanomyces</taxon>
    </lineage>
</organism>
<protein>
    <submittedName>
        <fullName evidence="4">Aste57867_19693 protein</fullName>
    </submittedName>
</protein>
<dbReference type="OrthoDB" id="1884773at2759"/>
<feature type="chain" id="PRO_5033826524" evidence="1">
    <location>
        <begin position="17"/>
        <end position="167"/>
    </location>
</feature>
<reference evidence="3" key="2">
    <citation type="submission" date="2019-06" db="EMBL/GenBank/DDBJ databases">
        <title>Genomics analysis of Aphanomyces spp. identifies a new class of oomycete effector associated with host adaptation.</title>
        <authorList>
            <person name="Gaulin E."/>
        </authorList>
    </citation>
    <scope>NUCLEOTIDE SEQUENCE</scope>
    <source>
        <strain evidence="3">CBS 578.67</strain>
    </source>
</reference>
<evidence type="ECO:0000313" key="4">
    <source>
        <dbReference type="EMBL" id="VFT96393.1"/>
    </source>
</evidence>
<dbReference type="Proteomes" id="UP000332933">
    <property type="component" value="Unassembled WGS sequence"/>
</dbReference>
<reference evidence="4 5" key="1">
    <citation type="submission" date="2019-03" db="EMBL/GenBank/DDBJ databases">
        <authorList>
            <person name="Gaulin E."/>
            <person name="Dumas B."/>
        </authorList>
    </citation>
    <scope>NUCLEOTIDE SEQUENCE [LARGE SCALE GENOMIC DNA]</scope>
    <source>
        <strain evidence="4">CBS 568.67</strain>
    </source>
</reference>
<sequence>MSIQLALLSLIVAVLSHPPAALSPFCPNCGEDFKTVLLSEPECWNDLFLGGPWRLASAIAKTSLHLQPDSNMVLYDGSGKAMWSTETIGTGANHLVLQGDGNLVFYRPDGKPMWSSRTEDCGTGPYCLRLLDEGPLILYDTYCKVIWMNGVNLFRSLELNSTTNGTA</sequence>
<evidence type="ECO:0000313" key="3">
    <source>
        <dbReference type="EMBL" id="KAF0688695.1"/>
    </source>
</evidence>
<gene>
    <name evidence="4" type="primary">Aste57867_19693</name>
    <name evidence="3" type="ORF">As57867_019628</name>
    <name evidence="4" type="ORF">ASTE57867_19693</name>
</gene>
<evidence type="ECO:0000256" key="1">
    <source>
        <dbReference type="SAM" id="SignalP"/>
    </source>
</evidence>
<keyword evidence="1" id="KW-0732">Signal</keyword>